<gene>
    <name evidence="8" type="ORF">K503DRAFT_868281</name>
</gene>
<dbReference type="PROSITE" id="PS00392">
    <property type="entry name" value="DDC_GAD_HDC_YDC"/>
    <property type="match status" value="1"/>
</dbReference>
<sequence length="499" mass="55803">MDIEQFRRAGYQAIDRICDYYISLRNRPVIPQVEPGYLRKLLPASAPTVGEDFQLIADDYQKYILPGLTHWQHPSFFAYFPAACTFESILGELYASSTSNPGFNWSVGPVCTELEAVVMDWSAQILGLDRSFYNTTEVGGGVIQATACDAALVATVAARSRYIREHPQVPMEKLILYTTTQTHSLGKKAGLILGLKVRALPVTAEDEFALRGENLEVALKEDADAGLHPFILIATVGTTSSGGVDKLDEIGVVVKENHPSVWLHVDAAWAGVALVCPEYREVCQLAAINSYADSFCTNFHKWGLIHFDASCLWVRHRTHLTDALDVTPEYLRSKRGDDGTAIDYRNWNLNLSRRFRSLKFWFVLRSRGTEGFQKHITDCIKLNDQFAQGIRKSDQFSFVAKPFLALTVFRLAPESLSHPTTPELNALNRAFYARLAARSDIAFTQTELNGVFCVRMAIGTERTVEGDIDRALAVVGEEGRIALRKWERMQAEVGLCWVP</sequence>
<dbReference type="Gene3D" id="3.40.640.10">
    <property type="entry name" value="Type I PLP-dependent aspartate aminotransferase-like (Major domain)"/>
    <property type="match status" value="1"/>
</dbReference>
<dbReference type="InterPro" id="IPR015422">
    <property type="entry name" value="PyrdxlP-dep_Trfase_small"/>
</dbReference>
<dbReference type="PRINTS" id="PR00800">
    <property type="entry name" value="YHDCRBOXLASE"/>
</dbReference>
<evidence type="ECO:0000256" key="4">
    <source>
        <dbReference type="ARBA" id="ARBA00022898"/>
    </source>
</evidence>
<dbReference type="GO" id="GO:0019752">
    <property type="term" value="P:carboxylic acid metabolic process"/>
    <property type="evidence" value="ECO:0007669"/>
    <property type="project" value="InterPro"/>
</dbReference>
<feature type="modified residue" description="N6-(pyridoxal phosphate)lysine" evidence="6">
    <location>
        <position position="301"/>
    </location>
</feature>
<organism evidence="8 9">
    <name type="scientific">Rhizopogon vinicolor AM-OR11-026</name>
    <dbReference type="NCBI Taxonomy" id="1314800"/>
    <lineage>
        <taxon>Eukaryota</taxon>
        <taxon>Fungi</taxon>
        <taxon>Dikarya</taxon>
        <taxon>Basidiomycota</taxon>
        <taxon>Agaricomycotina</taxon>
        <taxon>Agaricomycetes</taxon>
        <taxon>Agaricomycetidae</taxon>
        <taxon>Boletales</taxon>
        <taxon>Suillineae</taxon>
        <taxon>Rhizopogonaceae</taxon>
        <taxon>Rhizopogon</taxon>
    </lineage>
</organism>
<evidence type="ECO:0000313" key="9">
    <source>
        <dbReference type="Proteomes" id="UP000092154"/>
    </source>
</evidence>
<dbReference type="AlphaFoldDB" id="A0A1B7MS91"/>
<evidence type="ECO:0000313" key="8">
    <source>
        <dbReference type="EMBL" id="OAX35430.1"/>
    </source>
</evidence>
<protein>
    <recommendedName>
        <fullName evidence="10">PLP-dependent transferase</fullName>
    </recommendedName>
</protein>
<dbReference type="InterPro" id="IPR010977">
    <property type="entry name" value="Aromatic_deC"/>
</dbReference>
<evidence type="ECO:0000256" key="1">
    <source>
        <dbReference type="ARBA" id="ARBA00001933"/>
    </source>
</evidence>
<dbReference type="InParanoid" id="A0A1B7MS91"/>
<name>A0A1B7MS91_9AGAM</name>
<evidence type="ECO:0000256" key="3">
    <source>
        <dbReference type="ARBA" id="ARBA00022793"/>
    </source>
</evidence>
<dbReference type="InterPro" id="IPR002129">
    <property type="entry name" value="PyrdxlP-dep_de-COase"/>
</dbReference>
<dbReference type="InterPro" id="IPR015424">
    <property type="entry name" value="PyrdxlP-dep_Trfase"/>
</dbReference>
<evidence type="ECO:0000256" key="2">
    <source>
        <dbReference type="ARBA" id="ARBA00009533"/>
    </source>
</evidence>
<comment type="cofactor">
    <cofactor evidence="1 6 7">
        <name>pyridoxal 5'-phosphate</name>
        <dbReference type="ChEBI" id="CHEBI:597326"/>
    </cofactor>
</comment>
<dbReference type="GO" id="GO:0030170">
    <property type="term" value="F:pyridoxal phosphate binding"/>
    <property type="evidence" value="ECO:0007669"/>
    <property type="project" value="InterPro"/>
</dbReference>
<dbReference type="PANTHER" id="PTHR11999">
    <property type="entry name" value="GROUP II PYRIDOXAL-5-PHOSPHATE DECARBOXYLASE"/>
    <property type="match status" value="1"/>
</dbReference>
<dbReference type="STRING" id="1314800.A0A1B7MS91"/>
<dbReference type="Gene3D" id="3.90.1150.10">
    <property type="entry name" value="Aspartate Aminotransferase, domain 1"/>
    <property type="match status" value="1"/>
</dbReference>
<dbReference type="InterPro" id="IPR015421">
    <property type="entry name" value="PyrdxlP-dep_Trfase_major"/>
</dbReference>
<dbReference type="InterPro" id="IPR021115">
    <property type="entry name" value="Pyridoxal-P_BS"/>
</dbReference>
<evidence type="ECO:0000256" key="5">
    <source>
        <dbReference type="ARBA" id="ARBA00023239"/>
    </source>
</evidence>
<dbReference type="GO" id="GO:0016831">
    <property type="term" value="F:carboxy-lyase activity"/>
    <property type="evidence" value="ECO:0007669"/>
    <property type="project" value="UniProtKB-KW"/>
</dbReference>
<evidence type="ECO:0000256" key="6">
    <source>
        <dbReference type="PIRSR" id="PIRSR602129-50"/>
    </source>
</evidence>
<dbReference type="Gene3D" id="1.20.1340.10">
    <property type="entry name" value="dopa decarboxylase, N-terminal domain"/>
    <property type="match status" value="1"/>
</dbReference>
<keyword evidence="3" id="KW-0210">Decarboxylase</keyword>
<dbReference type="OrthoDB" id="639767at2759"/>
<dbReference type="GO" id="GO:0005737">
    <property type="term" value="C:cytoplasm"/>
    <property type="evidence" value="ECO:0007669"/>
    <property type="project" value="TreeGrafter"/>
</dbReference>
<dbReference type="Pfam" id="PF00282">
    <property type="entry name" value="Pyridoxal_deC"/>
    <property type="match status" value="1"/>
</dbReference>
<dbReference type="PANTHER" id="PTHR11999:SF70">
    <property type="entry name" value="MIP05841P"/>
    <property type="match status" value="1"/>
</dbReference>
<reference evidence="8 9" key="1">
    <citation type="submission" date="2016-06" db="EMBL/GenBank/DDBJ databases">
        <title>Comparative genomics of the ectomycorrhizal sister species Rhizopogon vinicolor and Rhizopogon vesiculosus (Basidiomycota: Boletales) reveals a divergence of the mating type B locus.</title>
        <authorList>
            <consortium name="DOE Joint Genome Institute"/>
            <person name="Mujic A.B."/>
            <person name="Kuo A."/>
            <person name="Tritt A."/>
            <person name="Lipzen A."/>
            <person name="Chen C."/>
            <person name="Johnson J."/>
            <person name="Sharma A."/>
            <person name="Barry K."/>
            <person name="Grigoriev I.V."/>
            <person name="Spatafora J.W."/>
        </authorList>
    </citation>
    <scope>NUCLEOTIDE SEQUENCE [LARGE SCALE GENOMIC DNA]</scope>
    <source>
        <strain evidence="8 9">AM-OR11-026</strain>
    </source>
</reference>
<dbReference type="Proteomes" id="UP000092154">
    <property type="component" value="Unassembled WGS sequence"/>
</dbReference>
<keyword evidence="9" id="KW-1185">Reference proteome</keyword>
<evidence type="ECO:0000256" key="7">
    <source>
        <dbReference type="RuleBase" id="RU000382"/>
    </source>
</evidence>
<accession>A0A1B7MS91</accession>
<evidence type="ECO:0008006" key="10">
    <source>
        <dbReference type="Google" id="ProtNLM"/>
    </source>
</evidence>
<comment type="similarity">
    <text evidence="2 7">Belongs to the group II decarboxylase family.</text>
</comment>
<keyword evidence="5 7" id="KW-0456">Lyase</keyword>
<dbReference type="SUPFAM" id="SSF53383">
    <property type="entry name" value="PLP-dependent transferases"/>
    <property type="match status" value="1"/>
</dbReference>
<proteinExistence type="inferred from homology"/>
<dbReference type="GO" id="GO:0006520">
    <property type="term" value="P:amino acid metabolic process"/>
    <property type="evidence" value="ECO:0007669"/>
    <property type="project" value="InterPro"/>
</dbReference>
<dbReference type="EMBL" id="KV448502">
    <property type="protein sequence ID" value="OAX35430.1"/>
    <property type="molecule type" value="Genomic_DNA"/>
</dbReference>
<keyword evidence="4 6" id="KW-0663">Pyridoxal phosphate</keyword>